<dbReference type="InterPro" id="IPR012902">
    <property type="entry name" value="N_methyl_site"/>
</dbReference>
<keyword evidence="1" id="KW-0472">Membrane</keyword>
<keyword evidence="1" id="KW-0812">Transmembrane</keyword>
<comment type="caution">
    <text evidence="2">The sequence shown here is derived from an EMBL/GenBank/DDBJ whole genome shotgun (WGS) entry which is preliminary data.</text>
</comment>
<dbReference type="PROSITE" id="PS00409">
    <property type="entry name" value="PROKAR_NTER_METHYL"/>
    <property type="match status" value="1"/>
</dbReference>
<dbReference type="NCBIfam" id="TIGR02532">
    <property type="entry name" value="IV_pilin_GFxxxE"/>
    <property type="match status" value="1"/>
</dbReference>
<evidence type="ECO:0000256" key="1">
    <source>
        <dbReference type="SAM" id="Phobius"/>
    </source>
</evidence>
<dbReference type="RefSeq" id="WP_377336322.1">
    <property type="nucleotide sequence ID" value="NZ_JBHSGB010000017.1"/>
</dbReference>
<protein>
    <submittedName>
        <fullName evidence="2">Tfp pilus assembly protein FimT/FimU</fullName>
    </submittedName>
</protein>
<dbReference type="Pfam" id="PF07963">
    <property type="entry name" value="N_methyl"/>
    <property type="match status" value="1"/>
</dbReference>
<organism evidence="2 3">
    <name type="scientific">Rheinheimera marina</name>
    <dbReference type="NCBI Taxonomy" id="1774958"/>
    <lineage>
        <taxon>Bacteria</taxon>
        <taxon>Pseudomonadati</taxon>
        <taxon>Pseudomonadota</taxon>
        <taxon>Gammaproteobacteria</taxon>
        <taxon>Chromatiales</taxon>
        <taxon>Chromatiaceae</taxon>
        <taxon>Rheinheimera</taxon>
    </lineage>
</organism>
<sequence>MNNRGFTLIEILIATLLLGFVMLVGSLSFSVFSERWRNDFGSFQQDVNQARKLQLLHQVLMGASNYLVRDTSGSAAYFFHGNNHELVFISHQPIFSSSGPALIRLVVQEGASGLQQLSYQESSLKQNPLLKSAPLPAADKSMVLFEAENIRFNYYGWKDFAAYDQFLGFREGSPVWQTAYQAQVTGMLPEAVNIIWANNEPVIIPLLQDGRTRLRFVQDEKNEA</sequence>
<gene>
    <name evidence="2" type="ORF">ACFO3I_17690</name>
</gene>
<evidence type="ECO:0000313" key="3">
    <source>
        <dbReference type="Proteomes" id="UP001595962"/>
    </source>
</evidence>
<dbReference type="EMBL" id="JBHSGB010000017">
    <property type="protein sequence ID" value="MFC4656855.1"/>
    <property type="molecule type" value="Genomic_DNA"/>
</dbReference>
<proteinExistence type="predicted"/>
<accession>A0ABV9JRM9</accession>
<keyword evidence="1" id="KW-1133">Transmembrane helix</keyword>
<reference evidence="3" key="1">
    <citation type="journal article" date="2019" name="Int. J. Syst. Evol. Microbiol.">
        <title>The Global Catalogue of Microorganisms (GCM) 10K type strain sequencing project: providing services to taxonomists for standard genome sequencing and annotation.</title>
        <authorList>
            <consortium name="The Broad Institute Genomics Platform"/>
            <consortium name="The Broad Institute Genome Sequencing Center for Infectious Disease"/>
            <person name="Wu L."/>
            <person name="Ma J."/>
        </authorList>
    </citation>
    <scope>NUCLEOTIDE SEQUENCE [LARGE SCALE GENOMIC DNA]</scope>
    <source>
        <strain evidence="3">DT28</strain>
    </source>
</reference>
<dbReference type="Proteomes" id="UP001595962">
    <property type="component" value="Unassembled WGS sequence"/>
</dbReference>
<feature type="transmembrane region" description="Helical" evidence="1">
    <location>
        <begin position="6"/>
        <end position="32"/>
    </location>
</feature>
<evidence type="ECO:0000313" key="2">
    <source>
        <dbReference type="EMBL" id="MFC4656855.1"/>
    </source>
</evidence>
<keyword evidence="3" id="KW-1185">Reference proteome</keyword>
<name>A0ABV9JRM9_9GAMM</name>